<name>A0A0A9C9U5_ARUDO</name>
<reference evidence="1" key="1">
    <citation type="submission" date="2014-09" db="EMBL/GenBank/DDBJ databases">
        <authorList>
            <person name="Magalhaes I.L.F."/>
            <person name="Oliveira U."/>
            <person name="Santos F.R."/>
            <person name="Vidigal T.H.D.A."/>
            <person name="Brescovit A.D."/>
            <person name="Santos A.J."/>
        </authorList>
    </citation>
    <scope>NUCLEOTIDE SEQUENCE</scope>
    <source>
        <tissue evidence="1">Shoot tissue taken approximately 20 cm above the soil surface</tissue>
    </source>
</reference>
<protein>
    <submittedName>
        <fullName evidence="1">Uncharacterized protein</fullName>
    </submittedName>
</protein>
<accession>A0A0A9C9U5</accession>
<proteinExistence type="predicted"/>
<organism evidence="1">
    <name type="scientific">Arundo donax</name>
    <name type="common">Giant reed</name>
    <name type="synonym">Donax arundinaceus</name>
    <dbReference type="NCBI Taxonomy" id="35708"/>
    <lineage>
        <taxon>Eukaryota</taxon>
        <taxon>Viridiplantae</taxon>
        <taxon>Streptophyta</taxon>
        <taxon>Embryophyta</taxon>
        <taxon>Tracheophyta</taxon>
        <taxon>Spermatophyta</taxon>
        <taxon>Magnoliopsida</taxon>
        <taxon>Liliopsida</taxon>
        <taxon>Poales</taxon>
        <taxon>Poaceae</taxon>
        <taxon>PACMAD clade</taxon>
        <taxon>Arundinoideae</taxon>
        <taxon>Arundineae</taxon>
        <taxon>Arundo</taxon>
    </lineage>
</organism>
<dbReference type="EMBL" id="GBRH01229603">
    <property type="protein sequence ID" value="JAD68292.1"/>
    <property type="molecule type" value="Transcribed_RNA"/>
</dbReference>
<sequence length="85" mass="9077">MVPITSYTSPNDPTESYVRVDFYKCRPGDRYSSSVQHVSDGPCLAADVGEISAILLSSRAAAVSLARCTGCCCCGCSSKHYRAHP</sequence>
<evidence type="ECO:0000313" key="1">
    <source>
        <dbReference type="EMBL" id="JAD68292.1"/>
    </source>
</evidence>
<dbReference type="AlphaFoldDB" id="A0A0A9C9U5"/>
<reference evidence="1" key="2">
    <citation type="journal article" date="2015" name="Data Brief">
        <title>Shoot transcriptome of the giant reed, Arundo donax.</title>
        <authorList>
            <person name="Barrero R.A."/>
            <person name="Guerrero F.D."/>
            <person name="Moolhuijzen P."/>
            <person name="Goolsby J.A."/>
            <person name="Tidwell J."/>
            <person name="Bellgard S.E."/>
            <person name="Bellgard M.I."/>
        </authorList>
    </citation>
    <scope>NUCLEOTIDE SEQUENCE</scope>
    <source>
        <tissue evidence="1">Shoot tissue taken approximately 20 cm above the soil surface</tissue>
    </source>
</reference>